<reference evidence="10 11" key="1">
    <citation type="submission" date="2013-01" db="EMBL/GenBank/DDBJ databases">
        <authorList>
            <person name="Harkins D.M."/>
            <person name="Durkin A.S."/>
            <person name="Brinkac L.M."/>
            <person name="Haft D.H."/>
            <person name="Selengut J.D."/>
            <person name="Sanka R."/>
            <person name="DePew J."/>
            <person name="Purushe J."/>
            <person name="Matthias M.A."/>
            <person name="Vinetz J.M."/>
            <person name="Sutton G.G."/>
            <person name="Nierman W.C."/>
            <person name="Fouts D.E."/>
        </authorList>
    </citation>
    <scope>NUCLEOTIDE SEQUENCE [LARGE SCALE GENOMIC DNA]</scope>
    <source>
        <strain evidence="10 11">ZUN179</strain>
    </source>
</reference>
<proteinExistence type="inferred from homology"/>
<evidence type="ECO:0000256" key="2">
    <source>
        <dbReference type="ARBA" id="ARBA00022603"/>
    </source>
</evidence>
<feature type="domain" description="DNA methylase N-4/N-6" evidence="9">
    <location>
        <begin position="27"/>
        <end position="307"/>
    </location>
</feature>
<evidence type="ECO:0000313" key="10">
    <source>
        <dbReference type="EMBL" id="EMO47035.1"/>
    </source>
</evidence>
<keyword evidence="4" id="KW-0949">S-adenosyl-L-methionine</keyword>
<dbReference type="GO" id="GO:0005737">
    <property type="term" value="C:cytoplasm"/>
    <property type="evidence" value="ECO:0007669"/>
    <property type="project" value="TreeGrafter"/>
</dbReference>
<dbReference type="SUPFAM" id="SSF53335">
    <property type="entry name" value="S-adenosyl-L-methionine-dependent methyltransferases"/>
    <property type="match status" value="1"/>
</dbReference>
<comment type="similarity">
    <text evidence="1">Belongs to the N(4)/N(6)-methyltransferase family. N(4) subfamily.</text>
</comment>
<evidence type="ECO:0000256" key="3">
    <source>
        <dbReference type="ARBA" id="ARBA00022679"/>
    </source>
</evidence>
<dbReference type="RefSeq" id="WP_004485476.1">
    <property type="nucleotide sequence ID" value="NZ_AHOQ02000011.1"/>
</dbReference>
<evidence type="ECO:0000256" key="5">
    <source>
        <dbReference type="ARBA" id="ARBA00022747"/>
    </source>
</evidence>
<name>M6UR37_9LEPT</name>
<dbReference type="PROSITE" id="PS00093">
    <property type="entry name" value="N4_MTASE"/>
    <property type="match status" value="1"/>
</dbReference>
<organism evidence="10 11">
    <name type="scientific">Leptospira santarosai str. ZUN179</name>
    <dbReference type="NCBI Taxonomy" id="1049985"/>
    <lineage>
        <taxon>Bacteria</taxon>
        <taxon>Pseudomonadati</taxon>
        <taxon>Spirochaetota</taxon>
        <taxon>Spirochaetia</taxon>
        <taxon>Leptospirales</taxon>
        <taxon>Leptospiraceae</taxon>
        <taxon>Leptospira</taxon>
    </lineage>
</organism>
<evidence type="ECO:0000256" key="1">
    <source>
        <dbReference type="ARBA" id="ARBA00010203"/>
    </source>
</evidence>
<evidence type="ECO:0000313" key="11">
    <source>
        <dbReference type="Proteomes" id="UP000012160"/>
    </source>
</evidence>
<dbReference type="PANTHER" id="PTHR13370:SF3">
    <property type="entry name" value="TRNA (GUANINE(10)-N2)-METHYLTRANSFERASE HOMOLOG"/>
    <property type="match status" value="1"/>
</dbReference>
<keyword evidence="5" id="KW-0680">Restriction system</keyword>
<dbReference type="GO" id="GO:0015667">
    <property type="term" value="F:site-specific DNA-methyltransferase (cytosine-N4-specific) activity"/>
    <property type="evidence" value="ECO:0007669"/>
    <property type="project" value="UniProtKB-EC"/>
</dbReference>
<dbReference type="Pfam" id="PF01555">
    <property type="entry name" value="N6_N4_Mtase"/>
    <property type="match status" value="1"/>
</dbReference>
<dbReference type="Proteomes" id="UP000012160">
    <property type="component" value="Unassembled WGS sequence"/>
</dbReference>
<dbReference type="GO" id="GO:0003677">
    <property type="term" value="F:DNA binding"/>
    <property type="evidence" value="ECO:0007669"/>
    <property type="project" value="UniProtKB-KW"/>
</dbReference>
<gene>
    <name evidence="10" type="ORF">LEP1GSC187_1019</name>
</gene>
<dbReference type="PANTHER" id="PTHR13370">
    <property type="entry name" value="RNA METHYLASE-RELATED"/>
    <property type="match status" value="1"/>
</dbReference>
<keyword evidence="3" id="KW-0808">Transferase</keyword>
<evidence type="ECO:0000256" key="8">
    <source>
        <dbReference type="RuleBase" id="RU362026"/>
    </source>
</evidence>
<dbReference type="PRINTS" id="PR00508">
    <property type="entry name" value="S21N4MTFRASE"/>
</dbReference>
<dbReference type="InterPro" id="IPR029063">
    <property type="entry name" value="SAM-dependent_MTases_sf"/>
</dbReference>
<dbReference type="GO" id="GO:0008170">
    <property type="term" value="F:N-methyltransferase activity"/>
    <property type="evidence" value="ECO:0007669"/>
    <property type="project" value="InterPro"/>
</dbReference>
<dbReference type="GO" id="GO:0009307">
    <property type="term" value="P:DNA restriction-modification system"/>
    <property type="evidence" value="ECO:0007669"/>
    <property type="project" value="UniProtKB-KW"/>
</dbReference>
<protein>
    <recommendedName>
        <fullName evidence="8">Methyltransferase</fullName>
        <ecNumber evidence="8">2.1.1.-</ecNumber>
    </recommendedName>
</protein>
<evidence type="ECO:0000256" key="4">
    <source>
        <dbReference type="ARBA" id="ARBA00022691"/>
    </source>
</evidence>
<dbReference type="EMBL" id="AHOQ02000011">
    <property type="protein sequence ID" value="EMO47035.1"/>
    <property type="molecule type" value="Genomic_DNA"/>
</dbReference>
<comment type="catalytic activity">
    <reaction evidence="7">
        <text>a 2'-deoxycytidine in DNA + S-adenosyl-L-methionine = an N(4)-methyl-2'-deoxycytidine in DNA + S-adenosyl-L-homocysteine + H(+)</text>
        <dbReference type="Rhea" id="RHEA:16857"/>
        <dbReference type="Rhea" id="RHEA-COMP:11369"/>
        <dbReference type="Rhea" id="RHEA-COMP:13674"/>
        <dbReference type="ChEBI" id="CHEBI:15378"/>
        <dbReference type="ChEBI" id="CHEBI:57856"/>
        <dbReference type="ChEBI" id="CHEBI:59789"/>
        <dbReference type="ChEBI" id="CHEBI:85452"/>
        <dbReference type="ChEBI" id="CHEBI:137933"/>
        <dbReference type="EC" id="2.1.1.113"/>
    </reaction>
</comment>
<dbReference type="InterPro" id="IPR017985">
    <property type="entry name" value="MeTrfase_CN4_CS"/>
</dbReference>
<evidence type="ECO:0000259" key="9">
    <source>
        <dbReference type="Pfam" id="PF01555"/>
    </source>
</evidence>
<dbReference type="Gene3D" id="3.40.50.150">
    <property type="entry name" value="Vaccinia Virus protein VP39"/>
    <property type="match status" value="1"/>
</dbReference>
<dbReference type="InterPro" id="IPR001091">
    <property type="entry name" value="RM_Methyltransferase"/>
</dbReference>
<keyword evidence="2 10" id="KW-0489">Methyltransferase</keyword>
<dbReference type="AlphaFoldDB" id="M6UR37"/>
<sequence length="323" mass="36775">MNFEVFQGDAVKKIRELKGNERYYGQIDSIVTSPPYYKKRRYLNSNDSNVCFELGREKSTIEYLHNQEQVFLEARPLLKDTATLFINLGDTFRNGQALGIPAGFVRMMKKIGYNFIQEIVWAKSITTQNGNRGSCKPESVTRRFTYSHEYVLFFVVDVKRYFFDSKSVVVPINGIHYENKNSESLIKVMGATEHSLCKSSGQKNYSLTNAEDPKDVKNRIIKNKIKNQDFSARRRSVWQIATPNSRNRHTAIGPEELFEICILAGSPKGALVLDPFVGEGTVGKAAVKNGRNFLGIDLDERSFEEAKSNLEELIGNLFIETRL</sequence>
<accession>M6UR37</accession>
<keyword evidence="6" id="KW-0238">DNA-binding</keyword>
<comment type="caution">
    <text evidence="10">The sequence shown here is derived from an EMBL/GenBank/DDBJ whole genome shotgun (WGS) entry which is preliminary data.</text>
</comment>
<evidence type="ECO:0000256" key="7">
    <source>
        <dbReference type="ARBA" id="ARBA00049120"/>
    </source>
</evidence>
<evidence type="ECO:0000256" key="6">
    <source>
        <dbReference type="ARBA" id="ARBA00023125"/>
    </source>
</evidence>
<dbReference type="InterPro" id="IPR002941">
    <property type="entry name" value="DNA_methylase_N4/N6"/>
</dbReference>
<dbReference type="GO" id="GO:0032259">
    <property type="term" value="P:methylation"/>
    <property type="evidence" value="ECO:0007669"/>
    <property type="project" value="UniProtKB-KW"/>
</dbReference>
<dbReference type="EC" id="2.1.1.-" evidence="8"/>